<comment type="similarity">
    <text evidence="1">Belongs to the metallo-dependent hydrolases superfamily. TatD-type hydrolase family.</text>
</comment>
<dbReference type="Proteomes" id="UP000186373">
    <property type="component" value="Unassembled WGS sequence"/>
</dbReference>
<dbReference type="Gene3D" id="3.20.20.140">
    <property type="entry name" value="Metal-dependent hydrolases"/>
    <property type="match status" value="1"/>
</dbReference>
<evidence type="ECO:0000313" key="6">
    <source>
        <dbReference type="Proteomes" id="UP000186373"/>
    </source>
</evidence>
<evidence type="ECO:0000313" key="5">
    <source>
        <dbReference type="EMBL" id="SIS30958.1"/>
    </source>
</evidence>
<evidence type="ECO:0000256" key="4">
    <source>
        <dbReference type="PIRSR" id="PIRSR005902-1"/>
    </source>
</evidence>
<dbReference type="GO" id="GO:0004536">
    <property type="term" value="F:DNA nuclease activity"/>
    <property type="evidence" value="ECO:0007669"/>
    <property type="project" value="InterPro"/>
</dbReference>
<dbReference type="CDD" id="cd01310">
    <property type="entry name" value="TatD_DNAse"/>
    <property type="match status" value="1"/>
</dbReference>
<dbReference type="PANTHER" id="PTHR46124:SF4">
    <property type="entry name" value="HYDROLASE TATD"/>
    <property type="match status" value="1"/>
</dbReference>
<proteinExistence type="inferred from homology"/>
<dbReference type="InterPro" id="IPR032466">
    <property type="entry name" value="Metal_Hydrolase"/>
</dbReference>
<dbReference type="RefSeq" id="WP_076505258.1">
    <property type="nucleotide sequence ID" value="NZ_FTNY01000001.1"/>
</dbReference>
<dbReference type="InterPro" id="IPR015991">
    <property type="entry name" value="TatD/YcfH-like"/>
</dbReference>
<dbReference type="PANTHER" id="PTHR46124">
    <property type="entry name" value="D-AMINOACYL-TRNA DEACYLASE"/>
    <property type="match status" value="1"/>
</dbReference>
<evidence type="ECO:0000256" key="1">
    <source>
        <dbReference type="ARBA" id="ARBA00009275"/>
    </source>
</evidence>
<feature type="binding site" evidence="4">
    <location>
        <position position="203"/>
    </location>
    <ligand>
        <name>a divalent metal cation</name>
        <dbReference type="ChEBI" id="CHEBI:60240"/>
        <label>1</label>
    </ligand>
</feature>
<dbReference type="PIRSF" id="PIRSF005902">
    <property type="entry name" value="DNase_TatD"/>
    <property type="match status" value="1"/>
</dbReference>
<dbReference type="SUPFAM" id="SSF51556">
    <property type="entry name" value="Metallo-dependent hydrolases"/>
    <property type="match status" value="1"/>
</dbReference>
<feature type="binding site" evidence="4">
    <location>
        <position position="93"/>
    </location>
    <ligand>
        <name>a divalent metal cation</name>
        <dbReference type="ChEBI" id="CHEBI:60240"/>
        <label>1</label>
    </ligand>
</feature>
<dbReference type="NCBIfam" id="TIGR00010">
    <property type="entry name" value="YchF/TatD family DNA exonuclease"/>
    <property type="match status" value="1"/>
</dbReference>
<feature type="binding site" evidence="4">
    <location>
        <position position="7"/>
    </location>
    <ligand>
        <name>a divalent metal cation</name>
        <dbReference type="ChEBI" id="CHEBI:60240"/>
        <label>1</label>
    </ligand>
</feature>
<protein>
    <submittedName>
        <fullName evidence="5">TatD DNase family protein</fullName>
    </submittedName>
</protein>
<feature type="binding site" evidence="4">
    <location>
        <position position="129"/>
    </location>
    <ligand>
        <name>a divalent metal cation</name>
        <dbReference type="ChEBI" id="CHEBI:60240"/>
        <label>2</label>
    </ligand>
</feature>
<feature type="binding site" evidence="4">
    <location>
        <position position="154"/>
    </location>
    <ligand>
        <name>a divalent metal cation</name>
        <dbReference type="ChEBI" id="CHEBI:60240"/>
        <label>2</label>
    </ligand>
</feature>
<accession>A0A1N7I1Q6</accession>
<keyword evidence="3" id="KW-0378">Hydrolase</keyword>
<dbReference type="Pfam" id="PF01026">
    <property type="entry name" value="TatD_DNase"/>
    <property type="match status" value="1"/>
</dbReference>
<dbReference type="AlphaFoldDB" id="A0A1N7I1Q6"/>
<name>A0A1N7I1Q6_9FLAO</name>
<sequence length="258" mass="29790">MIDTHTHLYAEEFDEDRKEAIQRALDKGITKFYLPAIDSESHGKMLQLETEYPGQIISMMGLHPCYVKYESWEKELKIVKNYLDERHFPAIGEIGIDLYWDKTTLDIQVKAFEQQIEWAIEMDLPIVIHTRESFDETFEVLERKKHPKLRGIFHCFSGNLEQAKHAIDLNFILGIGGVVTFKNGKIDQFLNEIPLDKIVLETDSPYLAPVPHRGKRNESSYLDLVAGKLVNIYGKDFSEIDRITTENASKLFGEGKNK</sequence>
<organism evidence="5 6">
    <name type="scientific">Chryseobacterium shigense</name>
    <dbReference type="NCBI Taxonomy" id="297244"/>
    <lineage>
        <taxon>Bacteria</taxon>
        <taxon>Pseudomonadati</taxon>
        <taxon>Bacteroidota</taxon>
        <taxon>Flavobacteriia</taxon>
        <taxon>Flavobacteriales</taxon>
        <taxon>Weeksellaceae</taxon>
        <taxon>Chryseobacterium group</taxon>
        <taxon>Chryseobacterium</taxon>
    </lineage>
</organism>
<keyword evidence="2 4" id="KW-0479">Metal-binding</keyword>
<dbReference type="InterPro" id="IPR001130">
    <property type="entry name" value="TatD-like"/>
</dbReference>
<gene>
    <name evidence="5" type="ORF">SAMN05421639_1011068</name>
</gene>
<evidence type="ECO:0000256" key="3">
    <source>
        <dbReference type="ARBA" id="ARBA00022801"/>
    </source>
</evidence>
<dbReference type="FunFam" id="3.20.20.140:FF:000005">
    <property type="entry name" value="TatD family hydrolase"/>
    <property type="match status" value="1"/>
</dbReference>
<dbReference type="GO" id="GO:0005829">
    <property type="term" value="C:cytosol"/>
    <property type="evidence" value="ECO:0007669"/>
    <property type="project" value="TreeGrafter"/>
</dbReference>
<dbReference type="GO" id="GO:0046872">
    <property type="term" value="F:metal ion binding"/>
    <property type="evidence" value="ECO:0007669"/>
    <property type="project" value="UniProtKB-KW"/>
</dbReference>
<feature type="binding site" evidence="4">
    <location>
        <position position="5"/>
    </location>
    <ligand>
        <name>a divalent metal cation</name>
        <dbReference type="ChEBI" id="CHEBI:60240"/>
        <label>1</label>
    </ligand>
</feature>
<dbReference type="EMBL" id="FTNY01000001">
    <property type="protein sequence ID" value="SIS30958.1"/>
    <property type="molecule type" value="Genomic_DNA"/>
</dbReference>
<dbReference type="OrthoDB" id="9810005at2"/>
<reference evidence="6" key="1">
    <citation type="submission" date="2017-01" db="EMBL/GenBank/DDBJ databases">
        <authorList>
            <person name="Varghese N."/>
            <person name="Submissions S."/>
        </authorList>
    </citation>
    <scope>NUCLEOTIDE SEQUENCE [LARGE SCALE GENOMIC DNA]</scope>
    <source>
        <strain evidence="6">DSM 17126</strain>
    </source>
</reference>
<evidence type="ECO:0000256" key="2">
    <source>
        <dbReference type="ARBA" id="ARBA00022723"/>
    </source>
</evidence>
<keyword evidence="6" id="KW-1185">Reference proteome</keyword>
<dbReference type="GO" id="GO:0016788">
    <property type="term" value="F:hydrolase activity, acting on ester bonds"/>
    <property type="evidence" value="ECO:0007669"/>
    <property type="project" value="InterPro"/>
</dbReference>